<dbReference type="InterPro" id="IPR023203">
    <property type="entry name" value="TTHA0068_sf"/>
</dbReference>
<proteinExistence type="predicted"/>
<dbReference type="Proteomes" id="UP001465426">
    <property type="component" value="Unassembled WGS sequence"/>
</dbReference>
<evidence type="ECO:0000313" key="1">
    <source>
        <dbReference type="EMBL" id="MEQ2467837.1"/>
    </source>
</evidence>
<dbReference type="EMBL" id="JBBMFN010000066">
    <property type="protein sequence ID" value="MEQ2467837.1"/>
    <property type="molecule type" value="Genomic_DNA"/>
</dbReference>
<dbReference type="Pfam" id="PF03745">
    <property type="entry name" value="DUF309"/>
    <property type="match status" value="1"/>
</dbReference>
<evidence type="ECO:0000313" key="2">
    <source>
        <dbReference type="Proteomes" id="UP001465426"/>
    </source>
</evidence>
<organism evidence="1 2">
    <name type="scientific">Niallia hominis</name>
    <dbReference type="NCBI Taxonomy" id="3133173"/>
    <lineage>
        <taxon>Bacteria</taxon>
        <taxon>Bacillati</taxon>
        <taxon>Bacillota</taxon>
        <taxon>Bacilli</taxon>
        <taxon>Bacillales</taxon>
        <taxon>Bacillaceae</taxon>
        <taxon>Niallia</taxon>
    </lineage>
</organism>
<comment type="caution">
    <text evidence="1">The sequence shown here is derived from an EMBL/GenBank/DDBJ whole genome shotgun (WGS) entry which is preliminary data.</text>
</comment>
<dbReference type="PANTHER" id="PTHR34796">
    <property type="entry name" value="EXPRESSED PROTEIN"/>
    <property type="match status" value="1"/>
</dbReference>
<sequence length="171" mass="20668">MYPKEYLQFLVHFHGDQDFFECHEILEEYWKKVDCRNKESIWVGFILMAVSAYHHRRENFKGAHKTIMKSRKLLEKHKEGLHVLGLDGEGLLYLLRQQEKNIAQTLLFRPYPLPISDSHLEKQCRKLAHSMEISWNNQKDIPIEIIHRHLKRDRSLVIQEREEAIQKRQRE</sequence>
<protein>
    <submittedName>
        <fullName evidence="1">DUF309 domain-containing protein</fullName>
    </submittedName>
</protein>
<dbReference type="RefSeq" id="WP_031537350.1">
    <property type="nucleotide sequence ID" value="NZ_JBBMFN010000066.1"/>
</dbReference>
<keyword evidence="2" id="KW-1185">Reference proteome</keyword>
<dbReference type="PANTHER" id="PTHR34796:SF1">
    <property type="entry name" value="EXPRESSED PROTEIN"/>
    <property type="match status" value="1"/>
</dbReference>
<reference evidence="1 2" key="1">
    <citation type="submission" date="2024-03" db="EMBL/GenBank/DDBJ databases">
        <title>Human intestinal bacterial collection.</title>
        <authorList>
            <person name="Pauvert C."/>
            <person name="Hitch T.C.A."/>
            <person name="Clavel T."/>
        </authorList>
    </citation>
    <scope>NUCLEOTIDE SEQUENCE [LARGE SCALE GENOMIC DNA]</scope>
    <source>
        <strain evidence="1 2">CLA-SR-H024</strain>
    </source>
</reference>
<dbReference type="SUPFAM" id="SSF140663">
    <property type="entry name" value="TTHA0068-like"/>
    <property type="match status" value="1"/>
</dbReference>
<dbReference type="InterPro" id="IPR005500">
    <property type="entry name" value="DUF309"/>
</dbReference>
<gene>
    <name evidence="1" type="ORF">WMO63_19440</name>
</gene>
<accession>A0ABV1F685</accession>
<dbReference type="Gene3D" id="1.10.3450.10">
    <property type="entry name" value="TTHA0068-like"/>
    <property type="match status" value="1"/>
</dbReference>
<name>A0ABV1F685_9BACI</name>